<feature type="compositionally biased region" description="Low complexity" evidence="1">
    <location>
        <begin position="220"/>
        <end position="237"/>
    </location>
</feature>
<gene>
    <name evidence="2" type="ORF">BDZ94DRAFT_1272401</name>
</gene>
<proteinExistence type="predicted"/>
<reference evidence="2" key="1">
    <citation type="submission" date="2020-11" db="EMBL/GenBank/DDBJ databases">
        <authorList>
            <consortium name="DOE Joint Genome Institute"/>
            <person name="Ahrendt S."/>
            <person name="Riley R."/>
            <person name="Andreopoulos W."/>
            <person name="Labutti K."/>
            <person name="Pangilinan J."/>
            <person name="Ruiz-Duenas F.J."/>
            <person name="Barrasa J.M."/>
            <person name="Sanchez-Garcia M."/>
            <person name="Camarero S."/>
            <person name="Miyauchi S."/>
            <person name="Serrano A."/>
            <person name="Linde D."/>
            <person name="Babiker R."/>
            <person name="Drula E."/>
            <person name="Ayuso-Fernandez I."/>
            <person name="Pacheco R."/>
            <person name="Padilla G."/>
            <person name="Ferreira P."/>
            <person name="Barriuso J."/>
            <person name="Kellner H."/>
            <person name="Castanera R."/>
            <person name="Alfaro M."/>
            <person name="Ramirez L."/>
            <person name="Pisabarro A.G."/>
            <person name="Kuo A."/>
            <person name="Tritt A."/>
            <person name="Lipzen A."/>
            <person name="He G."/>
            <person name="Yan M."/>
            <person name="Ng V."/>
            <person name="Cullen D."/>
            <person name="Martin F."/>
            <person name="Rosso M.-N."/>
            <person name="Henrissat B."/>
            <person name="Hibbett D."/>
            <person name="Martinez A.T."/>
            <person name="Grigoriev I.V."/>
        </authorList>
    </citation>
    <scope>NUCLEOTIDE SEQUENCE</scope>
    <source>
        <strain evidence="2">CBS 247.69</strain>
    </source>
</reference>
<feature type="region of interest" description="Disordered" evidence="1">
    <location>
        <begin position="354"/>
        <end position="385"/>
    </location>
</feature>
<keyword evidence="3" id="KW-1185">Reference proteome</keyword>
<protein>
    <submittedName>
        <fullName evidence="2">Uncharacterized protein</fullName>
    </submittedName>
</protein>
<dbReference type="AlphaFoldDB" id="A0A9P5XW49"/>
<feature type="region of interest" description="Disordered" evidence="1">
    <location>
        <begin position="166"/>
        <end position="242"/>
    </location>
</feature>
<sequence>MRAPHGSDMPPVPPSACSRCNHQFPDLAEVRPDIAEYIAQLHLLTCPRSSNEERFEAAQCLAASGTSGTNVPLIADPVQPSQNIVVAKSSAPRKRKKYKTDMAERKAALEADEWATDVTKTSIFCKGCEKRIKLDKRNLYYPGLWTKHRDKCKGIKKFPGKLAINKKSRKKSAIGSADQAMGMGNVTPTRSEEFDGTASPREGVTRSMSHECGFSPYPQTSTRSRSSGGASSVAGPSTHRDRDEVVYSLPEEYVVPPPEQRESNYGIWSTTRPPPVVAPVGEIPFVSCTHDEPSTLRKDYTRPSFLTQKGREEARVGSDEYWSGAPFAKGSGYSMAGSNRYRYSTRWELTHEFPSSRKRGYKSSESGSGSHSDSESGEEMSSASP</sequence>
<comment type="caution">
    <text evidence="2">The sequence shown here is derived from an EMBL/GenBank/DDBJ whole genome shotgun (WGS) entry which is preliminary data.</text>
</comment>
<name>A0A9P5XW49_9AGAR</name>
<evidence type="ECO:0000256" key="1">
    <source>
        <dbReference type="SAM" id="MobiDB-lite"/>
    </source>
</evidence>
<evidence type="ECO:0000313" key="2">
    <source>
        <dbReference type="EMBL" id="KAF9457784.1"/>
    </source>
</evidence>
<dbReference type="OrthoDB" id="2855464at2759"/>
<evidence type="ECO:0000313" key="3">
    <source>
        <dbReference type="Proteomes" id="UP000807353"/>
    </source>
</evidence>
<dbReference type="Proteomes" id="UP000807353">
    <property type="component" value="Unassembled WGS sequence"/>
</dbReference>
<organism evidence="2 3">
    <name type="scientific">Collybia nuda</name>
    <dbReference type="NCBI Taxonomy" id="64659"/>
    <lineage>
        <taxon>Eukaryota</taxon>
        <taxon>Fungi</taxon>
        <taxon>Dikarya</taxon>
        <taxon>Basidiomycota</taxon>
        <taxon>Agaricomycotina</taxon>
        <taxon>Agaricomycetes</taxon>
        <taxon>Agaricomycetidae</taxon>
        <taxon>Agaricales</taxon>
        <taxon>Tricholomatineae</taxon>
        <taxon>Clitocybaceae</taxon>
        <taxon>Collybia</taxon>
    </lineage>
</organism>
<accession>A0A9P5XW49</accession>
<dbReference type="EMBL" id="MU150359">
    <property type="protein sequence ID" value="KAF9457784.1"/>
    <property type="molecule type" value="Genomic_DNA"/>
</dbReference>